<dbReference type="Pfam" id="PF13359">
    <property type="entry name" value="DDE_Tnp_4"/>
    <property type="match status" value="1"/>
</dbReference>
<evidence type="ECO:0000313" key="5">
    <source>
        <dbReference type="Proteomes" id="UP000247409"/>
    </source>
</evidence>
<gene>
    <name evidence="4" type="ORF">BWQ96_05633</name>
</gene>
<reference evidence="4 5" key="1">
    <citation type="journal article" date="2018" name="Mol. Biol. Evol.">
        <title>Analysis of the draft genome of the red seaweed Gracilariopsis chorda provides insights into genome size evolution in Rhodophyta.</title>
        <authorList>
            <person name="Lee J."/>
            <person name="Yang E.C."/>
            <person name="Graf L."/>
            <person name="Yang J.H."/>
            <person name="Qiu H."/>
            <person name="Zel Zion U."/>
            <person name="Chan C.X."/>
            <person name="Stephens T.G."/>
            <person name="Weber A.P.M."/>
            <person name="Boo G.H."/>
            <person name="Boo S.M."/>
            <person name="Kim K.M."/>
            <person name="Shin Y."/>
            <person name="Jung M."/>
            <person name="Lee S.J."/>
            <person name="Yim H.S."/>
            <person name="Lee J.H."/>
            <person name="Bhattacharya D."/>
            <person name="Yoon H.S."/>
        </authorList>
    </citation>
    <scope>NUCLEOTIDE SEQUENCE [LARGE SCALE GENOMIC DNA]</scope>
    <source>
        <strain evidence="4 5">SKKU-2015</strain>
        <tissue evidence="4">Whole body</tissue>
    </source>
</reference>
<dbReference type="EMBL" id="NBIV01000085">
    <property type="protein sequence ID" value="PXF44638.1"/>
    <property type="molecule type" value="Genomic_DNA"/>
</dbReference>
<dbReference type="OrthoDB" id="8189118at2759"/>
<sequence>MEPKCGSSVGGMSNYFRHTLFDLHKPLDVEIPKLIRSLSAKERCSMEGLVIGFPSCVFLVDGNKNKRRRPKHSNEQELAYDGYKKSHCYSILLFYDIFGRFIRVEITDHGAESDHSLYTRSDFYRNRERYLFNAQHGMADMGFAGDGELVVPYKRTESTSWLYKNEHNKEIRQQHTVNEW</sequence>
<proteinExistence type="predicted"/>
<evidence type="ECO:0000256" key="1">
    <source>
        <dbReference type="ARBA" id="ARBA00001968"/>
    </source>
</evidence>
<accession>A0A2V3IR97</accession>
<dbReference type="AlphaFoldDB" id="A0A2V3IR97"/>
<organism evidence="4 5">
    <name type="scientific">Gracilariopsis chorda</name>
    <dbReference type="NCBI Taxonomy" id="448386"/>
    <lineage>
        <taxon>Eukaryota</taxon>
        <taxon>Rhodophyta</taxon>
        <taxon>Florideophyceae</taxon>
        <taxon>Rhodymeniophycidae</taxon>
        <taxon>Gracilariales</taxon>
        <taxon>Gracilariaceae</taxon>
        <taxon>Gracilariopsis</taxon>
    </lineage>
</organism>
<feature type="domain" description="DDE Tnp4" evidence="3">
    <location>
        <begin position="60"/>
        <end position="179"/>
    </location>
</feature>
<keyword evidence="5" id="KW-1185">Reference proteome</keyword>
<name>A0A2V3IR97_9FLOR</name>
<evidence type="ECO:0000313" key="4">
    <source>
        <dbReference type="EMBL" id="PXF44638.1"/>
    </source>
</evidence>
<evidence type="ECO:0000259" key="3">
    <source>
        <dbReference type="Pfam" id="PF13359"/>
    </source>
</evidence>
<evidence type="ECO:0000256" key="2">
    <source>
        <dbReference type="ARBA" id="ARBA00022723"/>
    </source>
</evidence>
<dbReference type="InterPro" id="IPR027806">
    <property type="entry name" value="HARBI1_dom"/>
</dbReference>
<comment type="cofactor">
    <cofactor evidence="1">
        <name>a divalent metal cation</name>
        <dbReference type="ChEBI" id="CHEBI:60240"/>
    </cofactor>
</comment>
<comment type="caution">
    <text evidence="4">The sequence shown here is derived from an EMBL/GenBank/DDBJ whole genome shotgun (WGS) entry which is preliminary data.</text>
</comment>
<dbReference type="GO" id="GO:0046872">
    <property type="term" value="F:metal ion binding"/>
    <property type="evidence" value="ECO:0007669"/>
    <property type="project" value="UniProtKB-KW"/>
</dbReference>
<keyword evidence="2" id="KW-0479">Metal-binding</keyword>
<protein>
    <recommendedName>
        <fullName evidence="3">DDE Tnp4 domain-containing protein</fullName>
    </recommendedName>
</protein>
<dbReference type="Proteomes" id="UP000247409">
    <property type="component" value="Unassembled WGS sequence"/>
</dbReference>